<comment type="caution">
    <text evidence="1">The sequence shown here is derived from an EMBL/GenBank/DDBJ whole genome shotgun (WGS) entry which is preliminary data.</text>
</comment>
<protein>
    <submittedName>
        <fullName evidence="1">Uncharacterized protein</fullName>
    </submittedName>
</protein>
<evidence type="ECO:0000313" key="1">
    <source>
        <dbReference type="EMBL" id="RMC18020.1"/>
    </source>
</evidence>
<reference evidence="1 2" key="1">
    <citation type="submission" date="2018-07" db="EMBL/GenBank/DDBJ databases">
        <title>A high quality draft genome assembly of the barn swallow (H. rustica rustica).</title>
        <authorList>
            <person name="Formenti G."/>
            <person name="Chiara M."/>
            <person name="Poveda L."/>
            <person name="Francoijs K.-J."/>
            <person name="Bonisoli-Alquati A."/>
            <person name="Canova L."/>
            <person name="Gianfranceschi L."/>
            <person name="Horner D.S."/>
            <person name="Saino N."/>
        </authorList>
    </citation>
    <scope>NUCLEOTIDE SEQUENCE [LARGE SCALE GENOMIC DNA]</scope>
    <source>
        <strain evidence="1">Chelidonia</strain>
        <tissue evidence="1">Blood</tissue>
    </source>
</reference>
<dbReference type="AlphaFoldDB" id="A0A3M0L4V5"/>
<dbReference type="Proteomes" id="UP000269221">
    <property type="component" value="Unassembled WGS sequence"/>
</dbReference>
<keyword evidence="2" id="KW-1185">Reference proteome</keyword>
<proteinExistence type="predicted"/>
<sequence length="154" mass="17057">MGNHRPHGVQQGKVSDSALGMGQPWMYGQSGNEMLKSSAMERDPGCAAGKIYFSLGVMQCSHVDFMFHVKSCNQCLIVHMETSDKLYQGLVPGLMLFDFVGDKDNDVECTPSKFAGDTKLCDAVDTLEGSDAIQRDLDMLEVWVHTNLMEFKVK</sequence>
<dbReference type="EMBL" id="QRBI01000097">
    <property type="protein sequence ID" value="RMC18020.1"/>
    <property type="molecule type" value="Genomic_DNA"/>
</dbReference>
<name>A0A3M0L4V5_HIRRU</name>
<accession>A0A3M0L4V5</accession>
<gene>
    <name evidence="1" type="ORF">DUI87_04898</name>
</gene>
<organism evidence="1 2">
    <name type="scientific">Hirundo rustica rustica</name>
    <dbReference type="NCBI Taxonomy" id="333673"/>
    <lineage>
        <taxon>Eukaryota</taxon>
        <taxon>Metazoa</taxon>
        <taxon>Chordata</taxon>
        <taxon>Craniata</taxon>
        <taxon>Vertebrata</taxon>
        <taxon>Euteleostomi</taxon>
        <taxon>Archelosauria</taxon>
        <taxon>Archosauria</taxon>
        <taxon>Dinosauria</taxon>
        <taxon>Saurischia</taxon>
        <taxon>Theropoda</taxon>
        <taxon>Coelurosauria</taxon>
        <taxon>Aves</taxon>
        <taxon>Neognathae</taxon>
        <taxon>Neoaves</taxon>
        <taxon>Telluraves</taxon>
        <taxon>Australaves</taxon>
        <taxon>Passeriformes</taxon>
        <taxon>Sylvioidea</taxon>
        <taxon>Hirundinidae</taxon>
        <taxon>Hirundo</taxon>
    </lineage>
</organism>
<evidence type="ECO:0000313" key="2">
    <source>
        <dbReference type="Proteomes" id="UP000269221"/>
    </source>
</evidence>